<reference evidence="5" key="1">
    <citation type="submission" date="2020-05" db="EMBL/GenBank/DDBJ databases">
        <authorList>
            <person name="Chiriac C."/>
            <person name="Salcher M."/>
            <person name="Ghai R."/>
            <person name="Kavagutti S V."/>
        </authorList>
    </citation>
    <scope>NUCLEOTIDE SEQUENCE</scope>
</reference>
<sequence length="712" mass="71360">MRRTRLTLALALVAGSAVVGIPAAATPAQAADGDVIQLVAMNDFHGRISPQSGGDGSLVTATGPDNVYGTSDDVSQTVGGAANIATTLAQIRAGFAPGAANSFFVGAGDLVSASPFNSSVFRDEPTIEVLNALGLDYSSVGNHEFDRGQEELLRISGATDGEASDDVTACEGVTPEVDGCFTNSAGVPFEGADFPYLAANVIDDATGESILPAYEIVTDARGNKVGLIGVVTDDTPNIVSPDGIEGLTFLTEAQGIDQAVTDMQAEDPTVQAIAVMIHEGGTQTTGGYFNGCAGALAGTPIAAINAAITTEVDVIISAHTHVPYNCTLPDSAGNQRLVTQAGFYGKVLSDIRMTVDASGEINRTPVSAGATATNVPVLQGSPDPAIQSIVGYWEGRAAEAGSVPVGSQTADLDRAYRGGAPVRDAESALGNLVADAQLAYARDTDSLGGDDVDVAFMNPGGLRADINCLSTGPADPDGNINFGETFAVQPFSNTVNTVELTGAGIEQVLEQQWATRSGAASFLQLSVAGLTYEFNPAAAAGSRVDPASILIGGQPLVLTQTYLVAANSFLIAGGDSFAAFVSGRPGGATVVTGANDVDAFNAYVAGISPVSPPALDRAVSLDPAQTFDDDGSGAGPCNPPVPTTPGGGGSTPGTPGTPGTQPVANPGNGIAAGNLANTGAATGQLTALGAGLLLAGVVATAAGYRRGRGVTE</sequence>
<dbReference type="EMBL" id="CAFBMQ010000060">
    <property type="protein sequence ID" value="CAB4906129.1"/>
    <property type="molecule type" value="Genomic_DNA"/>
</dbReference>
<evidence type="ECO:0000256" key="1">
    <source>
        <dbReference type="ARBA" id="ARBA00022729"/>
    </source>
</evidence>
<dbReference type="Pfam" id="PF02872">
    <property type="entry name" value="5_nucleotid_C"/>
    <property type="match status" value="1"/>
</dbReference>
<keyword evidence="1" id="KW-0732">Signal</keyword>
<feature type="domain" description="Calcineurin-like phosphoesterase" evidence="3">
    <location>
        <begin position="39"/>
        <end position="323"/>
    </location>
</feature>
<evidence type="ECO:0000256" key="2">
    <source>
        <dbReference type="SAM" id="MobiDB-lite"/>
    </source>
</evidence>
<dbReference type="GO" id="GO:0008253">
    <property type="term" value="F:5'-nucleotidase activity"/>
    <property type="evidence" value="ECO:0007669"/>
    <property type="project" value="TreeGrafter"/>
</dbReference>
<dbReference type="AlphaFoldDB" id="A0A6J7GRT2"/>
<evidence type="ECO:0000313" key="5">
    <source>
        <dbReference type="EMBL" id="CAB4906129.1"/>
    </source>
</evidence>
<proteinExistence type="predicted"/>
<dbReference type="Gene3D" id="3.60.21.10">
    <property type="match status" value="1"/>
</dbReference>
<dbReference type="InterPro" id="IPR029052">
    <property type="entry name" value="Metallo-depent_PP-like"/>
</dbReference>
<gene>
    <name evidence="5" type="ORF">UFOPK3609_00553</name>
</gene>
<name>A0A6J7GRT2_9ZZZZ</name>
<dbReference type="Gene3D" id="3.90.780.10">
    <property type="entry name" value="5'-Nucleotidase, C-terminal domain"/>
    <property type="match status" value="1"/>
</dbReference>
<feature type="region of interest" description="Disordered" evidence="2">
    <location>
        <begin position="623"/>
        <end position="668"/>
    </location>
</feature>
<feature type="compositionally biased region" description="Low complexity" evidence="2">
    <location>
        <begin position="652"/>
        <end position="668"/>
    </location>
</feature>
<evidence type="ECO:0000259" key="4">
    <source>
        <dbReference type="Pfam" id="PF02872"/>
    </source>
</evidence>
<organism evidence="5">
    <name type="scientific">freshwater metagenome</name>
    <dbReference type="NCBI Taxonomy" id="449393"/>
    <lineage>
        <taxon>unclassified sequences</taxon>
        <taxon>metagenomes</taxon>
        <taxon>ecological metagenomes</taxon>
    </lineage>
</organism>
<dbReference type="SUPFAM" id="SSF56300">
    <property type="entry name" value="Metallo-dependent phosphatases"/>
    <property type="match status" value="1"/>
</dbReference>
<dbReference type="GO" id="GO:0030288">
    <property type="term" value="C:outer membrane-bounded periplasmic space"/>
    <property type="evidence" value="ECO:0007669"/>
    <property type="project" value="TreeGrafter"/>
</dbReference>
<dbReference type="InterPro" id="IPR006179">
    <property type="entry name" value="5_nucleotidase/apyrase"/>
</dbReference>
<feature type="domain" description="5'-Nucleotidase C-terminal" evidence="4">
    <location>
        <begin position="421"/>
        <end position="581"/>
    </location>
</feature>
<dbReference type="InterPro" id="IPR036907">
    <property type="entry name" value="5'-Nucleotdase_C_sf"/>
</dbReference>
<dbReference type="PANTHER" id="PTHR11575">
    <property type="entry name" value="5'-NUCLEOTIDASE-RELATED"/>
    <property type="match status" value="1"/>
</dbReference>
<dbReference type="SUPFAM" id="SSF55816">
    <property type="entry name" value="5'-nucleotidase (syn. UDP-sugar hydrolase), C-terminal domain"/>
    <property type="match status" value="1"/>
</dbReference>
<dbReference type="InterPro" id="IPR004843">
    <property type="entry name" value="Calcineurin-like_PHP"/>
</dbReference>
<dbReference type="Pfam" id="PF00149">
    <property type="entry name" value="Metallophos"/>
    <property type="match status" value="1"/>
</dbReference>
<dbReference type="GO" id="GO:0008768">
    <property type="term" value="F:UDP-sugar diphosphatase activity"/>
    <property type="evidence" value="ECO:0007669"/>
    <property type="project" value="TreeGrafter"/>
</dbReference>
<dbReference type="InterPro" id="IPR008334">
    <property type="entry name" value="5'-Nucleotdase_C"/>
</dbReference>
<protein>
    <submittedName>
        <fullName evidence="5">Unannotated protein</fullName>
    </submittedName>
</protein>
<accession>A0A6J7GRT2</accession>
<dbReference type="PANTHER" id="PTHR11575:SF24">
    <property type="entry name" value="5'-NUCLEOTIDASE"/>
    <property type="match status" value="1"/>
</dbReference>
<evidence type="ECO:0000259" key="3">
    <source>
        <dbReference type="Pfam" id="PF00149"/>
    </source>
</evidence>
<dbReference type="GO" id="GO:0009166">
    <property type="term" value="P:nucleotide catabolic process"/>
    <property type="evidence" value="ECO:0007669"/>
    <property type="project" value="InterPro"/>
</dbReference>
<dbReference type="PRINTS" id="PR01607">
    <property type="entry name" value="APYRASEFAMLY"/>
</dbReference>